<evidence type="ECO:0000313" key="2">
    <source>
        <dbReference type="EMBL" id="QVV87760.1"/>
    </source>
</evidence>
<dbReference type="Pfam" id="PF04055">
    <property type="entry name" value="Radical_SAM"/>
    <property type="match status" value="1"/>
</dbReference>
<dbReference type="AlphaFoldDB" id="A0A8E7AVZ2"/>
<dbReference type="GeneID" id="65565574"/>
<evidence type="ECO:0000259" key="1">
    <source>
        <dbReference type="PROSITE" id="PS51918"/>
    </source>
</evidence>
<gene>
    <name evidence="2" type="ORF">KHC33_10385</name>
</gene>
<dbReference type="InterPro" id="IPR023404">
    <property type="entry name" value="rSAM_horseshoe"/>
</dbReference>
<proteinExistence type="predicted"/>
<dbReference type="Gene3D" id="3.80.30.20">
    <property type="entry name" value="tm_1862 like domain"/>
    <property type="match status" value="1"/>
</dbReference>
<dbReference type="PANTHER" id="PTHR43324">
    <property type="match status" value="1"/>
</dbReference>
<dbReference type="EMBL" id="CP075546">
    <property type="protein sequence ID" value="QVV87760.1"/>
    <property type="molecule type" value="Genomic_DNA"/>
</dbReference>
<dbReference type="InterPro" id="IPR058240">
    <property type="entry name" value="rSAM_sf"/>
</dbReference>
<dbReference type="GO" id="GO:0051536">
    <property type="term" value="F:iron-sulfur cluster binding"/>
    <property type="evidence" value="ECO:0007669"/>
    <property type="project" value="InterPro"/>
</dbReference>
<organism evidence="2 3">
    <name type="scientific">Methanospirillum purgamenti</name>
    <dbReference type="NCBI Taxonomy" id="2834276"/>
    <lineage>
        <taxon>Archaea</taxon>
        <taxon>Methanobacteriati</taxon>
        <taxon>Methanobacteriota</taxon>
        <taxon>Stenosarchaea group</taxon>
        <taxon>Methanomicrobia</taxon>
        <taxon>Methanomicrobiales</taxon>
        <taxon>Methanospirillaceae</taxon>
        <taxon>Methanospirillum</taxon>
    </lineage>
</organism>
<evidence type="ECO:0000313" key="3">
    <source>
        <dbReference type="Proteomes" id="UP000680656"/>
    </source>
</evidence>
<dbReference type="SFLD" id="SFLDS00029">
    <property type="entry name" value="Radical_SAM"/>
    <property type="match status" value="1"/>
</dbReference>
<dbReference type="SMART" id="SM00729">
    <property type="entry name" value="Elp3"/>
    <property type="match status" value="1"/>
</dbReference>
<dbReference type="InterPro" id="IPR006638">
    <property type="entry name" value="Elp3/MiaA/NifB-like_rSAM"/>
</dbReference>
<sequence length="553" mass="60775">MNPSAWIIDGYVDEPACLGVPPYISPYIRTVAGVLLSHDISVTYHTIDEIRIQPGLLTDAGNADYVVIIAGMTVPGKYLGGIPVTWQEIQQIGSALTRPHTFLGGPILFGSGSSGGQIAHKRGEFNVDTQLIGSPAGSLNRWLSGNIPSSSFDYQTEDPWSVLGSEIIKQHPCYPHVMCEIETARGCSREVTGGCAFCTEPLYGPPQYRSKEGIKSEIAALSKNGAVHFRIGRQPDILTWHAGSGEFPTPRPDLLEQLFSSIRVAAPNLKTLHIDNVNPGTIARHPEKAKEALSVIIRHHTPGDIAAFGMETADPEVIEANNLKATPEMVMDAIRIVHEIGSVRRNGIPEILPGLNFIAGLAGETARTYELNRMFLENVQKAGYLIRRVNIRQLMPFEGTKAYEKNALPVPEKIFHAFKDWTRKQFDLPMLKKVFPLHTILRSVIIEEEGDISFGRQMGTYPILVGIPLSLPKHTVIDTIVVGHGMRSLTALPYPIPINSLSHTALKWLPGISKKGIVQVMAKRPFQNLTTFEKVAGVHLPDNILDFTLPEVQ</sequence>
<dbReference type="GO" id="GO:0003824">
    <property type="term" value="F:catalytic activity"/>
    <property type="evidence" value="ECO:0007669"/>
    <property type="project" value="InterPro"/>
</dbReference>
<feature type="domain" description="Radical SAM core" evidence="1">
    <location>
        <begin position="173"/>
        <end position="436"/>
    </location>
</feature>
<dbReference type="InterPro" id="IPR007197">
    <property type="entry name" value="rSAM"/>
</dbReference>
<dbReference type="RefSeq" id="WP_214418580.1">
    <property type="nucleotide sequence ID" value="NZ_CP075546.1"/>
</dbReference>
<accession>A0A8E7AVZ2</accession>
<dbReference type="PANTHER" id="PTHR43324:SF1">
    <property type="entry name" value="RADICAL SAM CORE DOMAIN-CONTAINING PROTEIN"/>
    <property type="match status" value="1"/>
</dbReference>
<dbReference type="SFLD" id="SFLDG01082">
    <property type="entry name" value="B12-binding_domain_containing"/>
    <property type="match status" value="1"/>
</dbReference>
<reference evidence="2 3" key="1">
    <citation type="submission" date="2021-05" db="EMBL/GenBank/DDBJ databases">
        <title>A novel Methanospirillum isolate from a pyrite-forming mixed culture.</title>
        <authorList>
            <person name="Bunk B."/>
            <person name="Sproer C."/>
            <person name="Spring S."/>
            <person name="Pester M."/>
        </authorList>
    </citation>
    <scope>NUCLEOTIDE SEQUENCE [LARGE SCALE GENOMIC DNA]</scope>
    <source>
        <strain evidence="2 3">J.3.6.1-F.2.7.3</strain>
    </source>
</reference>
<dbReference type="PROSITE" id="PS51918">
    <property type="entry name" value="RADICAL_SAM"/>
    <property type="match status" value="1"/>
</dbReference>
<protein>
    <submittedName>
        <fullName evidence="2">Radical SAM protein</fullName>
    </submittedName>
</protein>
<dbReference type="SUPFAM" id="SSF102114">
    <property type="entry name" value="Radical SAM enzymes"/>
    <property type="match status" value="1"/>
</dbReference>
<keyword evidence="3" id="KW-1185">Reference proteome</keyword>
<dbReference type="CDD" id="cd01335">
    <property type="entry name" value="Radical_SAM"/>
    <property type="match status" value="1"/>
</dbReference>
<name>A0A8E7AVZ2_9EURY</name>
<dbReference type="KEGG" id="mrtj:KHC33_10385"/>
<dbReference type="Proteomes" id="UP000680656">
    <property type="component" value="Chromosome"/>
</dbReference>